<keyword evidence="2 4" id="KW-0863">Zinc-finger</keyword>
<dbReference type="InterPro" id="IPR053185">
    <property type="entry name" value="SET_domain_protein"/>
</dbReference>
<organism evidence="8 9">
    <name type="scientific">Pochonia chlamydosporia 170</name>
    <dbReference type="NCBI Taxonomy" id="1380566"/>
    <lineage>
        <taxon>Eukaryota</taxon>
        <taxon>Fungi</taxon>
        <taxon>Dikarya</taxon>
        <taxon>Ascomycota</taxon>
        <taxon>Pezizomycotina</taxon>
        <taxon>Sordariomycetes</taxon>
        <taxon>Hypocreomycetidae</taxon>
        <taxon>Hypocreales</taxon>
        <taxon>Clavicipitaceae</taxon>
        <taxon>Pochonia</taxon>
    </lineage>
</organism>
<dbReference type="InterPro" id="IPR002893">
    <property type="entry name" value="Znf_MYND"/>
</dbReference>
<evidence type="ECO:0000256" key="1">
    <source>
        <dbReference type="ARBA" id="ARBA00022723"/>
    </source>
</evidence>
<dbReference type="Gene3D" id="2.170.270.10">
    <property type="entry name" value="SET domain"/>
    <property type="match status" value="2"/>
</dbReference>
<dbReference type="InterPro" id="IPR046341">
    <property type="entry name" value="SET_dom_sf"/>
</dbReference>
<keyword evidence="9" id="KW-1185">Reference proteome</keyword>
<dbReference type="Proteomes" id="UP000078397">
    <property type="component" value="Unassembled WGS sequence"/>
</dbReference>
<dbReference type="InterPro" id="IPR001214">
    <property type="entry name" value="SET_dom"/>
</dbReference>
<dbReference type="PROSITE" id="PS50865">
    <property type="entry name" value="ZF_MYND_2"/>
    <property type="match status" value="1"/>
</dbReference>
<dbReference type="SUPFAM" id="SSF82199">
    <property type="entry name" value="SET domain"/>
    <property type="match status" value="2"/>
</dbReference>
<dbReference type="CDD" id="cd20071">
    <property type="entry name" value="SET_SMYD"/>
    <property type="match status" value="2"/>
</dbReference>
<evidence type="ECO:0000256" key="2">
    <source>
        <dbReference type="ARBA" id="ARBA00022771"/>
    </source>
</evidence>
<evidence type="ECO:0000256" key="4">
    <source>
        <dbReference type="PROSITE-ProRule" id="PRU00134"/>
    </source>
</evidence>
<feature type="compositionally biased region" description="Basic residues" evidence="5">
    <location>
        <begin position="307"/>
        <end position="317"/>
    </location>
</feature>
<gene>
    <name evidence="8" type="ORF">VFPPC_02164</name>
</gene>
<dbReference type="SUPFAM" id="SSF144232">
    <property type="entry name" value="HIT/MYND zinc finger-like"/>
    <property type="match status" value="1"/>
</dbReference>
<dbReference type="PROSITE" id="PS50280">
    <property type="entry name" value="SET"/>
    <property type="match status" value="2"/>
</dbReference>
<evidence type="ECO:0000256" key="5">
    <source>
        <dbReference type="SAM" id="MobiDB-lite"/>
    </source>
</evidence>
<proteinExistence type="predicted"/>
<feature type="domain" description="SET" evidence="6">
    <location>
        <begin position="584"/>
        <end position="727"/>
    </location>
</feature>
<evidence type="ECO:0000256" key="3">
    <source>
        <dbReference type="ARBA" id="ARBA00022833"/>
    </source>
</evidence>
<keyword evidence="3" id="KW-0862">Zinc</keyword>
<dbReference type="SMART" id="SM00317">
    <property type="entry name" value="SET"/>
    <property type="match status" value="2"/>
</dbReference>
<dbReference type="Pfam" id="PF00856">
    <property type="entry name" value="SET"/>
    <property type="match status" value="2"/>
</dbReference>
<dbReference type="Gene3D" id="1.25.40.10">
    <property type="entry name" value="Tetratricopeptide repeat domain"/>
    <property type="match status" value="1"/>
</dbReference>
<accession>A0A179F6R5</accession>
<dbReference type="InterPro" id="IPR011990">
    <property type="entry name" value="TPR-like_helical_dom_sf"/>
</dbReference>
<keyword evidence="1" id="KW-0479">Metal-binding</keyword>
<reference evidence="8 9" key="1">
    <citation type="journal article" date="2016" name="PLoS Pathog.">
        <title>Biosynthesis of antibiotic leucinostatins in bio-control fungus Purpureocillium lilacinum and their inhibition on phytophthora revealed by genome mining.</title>
        <authorList>
            <person name="Wang G."/>
            <person name="Liu Z."/>
            <person name="Lin R."/>
            <person name="Li E."/>
            <person name="Mao Z."/>
            <person name="Ling J."/>
            <person name="Yang Y."/>
            <person name="Yin W.B."/>
            <person name="Xie B."/>
        </authorList>
    </citation>
    <scope>NUCLEOTIDE SEQUENCE [LARGE SCALE GENOMIC DNA]</scope>
    <source>
        <strain evidence="8">170</strain>
    </source>
</reference>
<protein>
    <submittedName>
        <fullName evidence="8">SET domain-containing protein 5</fullName>
    </submittedName>
</protein>
<dbReference type="AlphaFoldDB" id="A0A179F6R5"/>
<feature type="region of interest" description="Disordered" evidence="5">
    <location>
        <begin position="307"/>
        <end position="351"/>
    </location>
</feature>
<dbReference type="KEGG" id="pchm:VFPPC_02164"/>
<feature type="domain" description="MYND-type" evidence="7">
    <location>
        <begin position="467"/>
        <end position="507"/>
    </location>
</feature>
<evidence type="ECO:0000259" key="7">
    <source>
        <dbReference type="PROSITE" id="PS50865"/>
    </source>
</evidence>
<dbReference type="GeneID" id="28845854"/>
<dbReference type="PROSITE" id="PS01360">
    <property type="entry name" value="ZF_MYND_1"/>
    <property type="match status" value="1"/>
</dbReference>
<name>A0A179F6R5_METCM</name>
<dbReference type="EMBL" id="LSBJ02000001">
    <property type="protein sequence ID" value="OAQ61156.1"/>
    <property type="molecule type" value="Genomic_DNA"/>
</dbReference>
<dbReference type="RefSeq" id="XP_018138965.1">
    <property type="nucleotide sequence ID" value="XM_018281860.1"/>
</dbReference>
<dbReference type="PANTHER" id="PTHR47332:SF2">
    <property type="entry name" value="SET-6"/>
    <property type="match status" value="1"/>
</dbReference>
<sequence>MESKVKSSVFALQDVPGKGKGLVATETIPKGTRILSERPLIRVPRDQPESKKLFESVLQQVHALDDVQLQAFLSLRNIHKGKTTSEQYMGIIRTNGLPIGLDGLEAGIFVNACRINHACDNNAQKNWNENIKCHTVHALRDIPEGEEITVFYLRVVESREQRQAALQEKFHFTCCCRLCSLDPALSRKSDQRLEEILKLDQLISRGGLEAIIKSPLQVLRYVDQQIVIAHGDLARGKIFAERAVSSWLVMAGDDSTEVVQYGQWSRDPSYLELYGMSMKWKTAVGEKPAGLDLNAFEDWLWRRKTTKKKSKKTKKKPSNQPKAFTDRETFPSFKDLPNDKQNGTASHKAGDKLNPSSLDAWCILGEIMEVKGLPHSWMEVKDIDGTKFPVYFHTERGSEELVFGLAQKGHTVAILLASRHLFVSGEVGIRHENPRLLKVFPMPLARLLALKEHVRQSIPDANGSRTCHGCGTRSVSLKRCSKCLAAWYCNASCQSVGWSKSGHKADCKCLQDPDLRGLAVLGLSNFDGNIQFPLPSAESFEICSPEADLQSKQVALQTGTLDVAKRASELALSSDKKVAEAVEKQYAVRAISGKGLGLVATTKIAKGSRILAESPIFRVPRDEYSFQAVELVVSQNVRGLNAKEREQSFALHNIYGSEHSIAMGISRTNALPLGSDASEGGLFLEASRINHSCKHNAQNTWNSNLGKITIHAIRNIEEGEEITISYLAGSENYAARQSRLKAAFEFVCTCELCLQPGPCRQQSDNRLGRITKLDQQIGDGIRIVSTPLACLSDAHTLLGLLGEEDIVDARVPRVYYDALQIAIANGDEARAKVFAERAKAAWLVLQGEDGPDTLRLKGYAEDPTTHMLYRTTMKWKQVAAKIPRNLDPKEFEDWLWKRKQSR</sequence>
<evidence type="ECO:0000313" key="9">
    <source>
        <dbReference type="Proteomes" id="UP000078397"/>
    </source>
</evidence>
<dbReference type="Gene3D" id="6.10.140.2220">
    <property type="match status" value="1"/>
</dbReference>
<dbReference type="OrthoDB" id="265717at2759"/>
<feature type="domain" description="SET" evidence="6">
    <location>
        <begin position="3"/>
        <end position="153"/>
    </location>
</feature>
<dbReference type="STRING" id="1380566.A0A179F6R5"/>
<dbReference type="GO" id="GO:0008270">
    <property type="term" value="F:zinc ion binding"/>
    <property type="evidence" value="ECO:0007669"/>
    <property type="project" value="UniProtKB-KW"/>
</dbReference>
<evidence type="ECO:0000259" key="6">
    <source>
        <dbReference type="PROSITE" id="PS50280"/>
    </source>
</evidence>
<evidence type="ECO:0000313" key="8">
    <source>
        <dbReference type="EMBL" id="OAQ61156.1"/>
    </source>
</evidence>
<comment type="caution">
    <text evidence="8">The sequence shown here is derived from an EMBL/GenBank/DDBJ whole genome shotgun (WGS) entry which is preliminary data.</text>
</comment>
<dbReference type="Pfam" id="PF01753">
    <property type="entry name" value="zf-MYND"/>
    <property type="match status" value="1"/>
</dbReference>
<dbReference type="PANTHER" id="PTHR47332">
    <property type="entry name" value="SET DOMAIN-CONTAINING PROTEIN 5"/>
    <property type="match status" value="1"/>
</dbReference>